<feature type="domain" description="Glycosyl transferase family 1" evidence="2">
    <location>
        <begin position="249"/>
        <end position="415"/>
    </location>
</feature>
<dbReference type="InterPro" id="IPR050194">
    <property type="entry name" value="Glycosyltransferase_grp1"/>
</dbReference>
<feature type="domain" description="Glycosyltransferase subfamily 4-like N-terminal" evidence="3">
    <location>
        <begin position="36"/>
        <end position="239"/>
    </location>
</feature>
<evidence type="ECO:0000259" key="2">
    <source>
        <dbReference type="Pfam" id="PF00534"/>
    </source>
</evidence>
<sequence>MAPAALPSDGHYDVSVFPEALKGKKVLLCTESFGPVNGVSRTTLMLVNHLRANGCDLAVVSPHNSTKVNTFIPKFATTTSTPTSSNGEASNTTAGSKDIEVRLHGYPVPFNPELSIAYLVRLSELYRRTFGCPPDLIYLASPASLGFQVMLQLRQRPQAEQVPVICNFQTDLAGYCKTLFPWPMGGIADYTFAAVQSFLFRHASVRTIFYPSTYVRRYLERHHVQRDNMEVLTRGVDADMFHPAKRSEALRKSIAPNGEVILICVARLAAEKSFDFLALAARELDERGLDFKLYIVGGNRQAEVEAEIKDLFSGLVRKGKVVFAGFKVGEALAEAYASADLFLHCSVSETFGLVVLESFASGVPVVARDMGGPSDTVDDGVSGFLTPPDDLTAFVDKVVLLANDGRLRGRFRESALEQAREATWEKINNKVAWKMADTIQRREEELVEMGMEDGGVGHSPTASAVPVFGWLMLSNAVRETVVGSKLAAALGVIMGFWGLPDTKDSLCYGSVVLAPERDSSGRLFSMTTFPKRNGNRRWNSGSISQATKSGLSNMIYIGDVDLGSGILVTDFLQPQLPGSDRWSLAECKCQPTADEAQATQRRDGPKELELCGVQHKGVYATREHGHARRE</sequence>
<dbReference type="PANTHER" id="PTHR45947:SF3">
    <property type="entry name" value="SULFOQUINOVOSYL TRANSFERASE SQD2"/>
    <property type="match status" value="1"/>
</dbReference>
<dbReference type="Pfam" id="PF13439">
    <property type="entry name" value="Glyco_transf_4"/>
    <property type="match status" value="1"/>
</dbReference>
<reference evidence="4 5" key="1">
    <citation type="submission" date="2024-03" db="EMBL/GenBank/DDBJ databases">
        <title>A high-quality draft genome sequence of Diaporthe vaccinii, a causative agent of upright dieback and viscid rot disease in cranberry plants.</title>
        <authorList>
            <person name="Sarrasin M."/>
            <person name="Lang B.F."/>
            <person name="Burger G."/>
        </authorList>
    </citation>
    <scope>NUCLEOTIDE SEQUENCE [LARGE SCALE GENOMIC DNA]</scope>
    <source>
        <strain evidence="4 5">IS7</strain>
    </source>
</reference>
<evidence type="ECO:0008006" key="6">
    <source>
        <dbReference type="Google" id="ProtNLM"/>
    </source>
</evidence>
<keyword evidence="1" id="KW-0328">Glycosyltransferase</keyword>
<keyword evidence="5" id="KW-1185">Reference proteome</keyword>
<proteinExistence type="predicted"/>
<evidence type="ECO:0000259" key="3">
    <source>
        <dbReference type="Pfam" id="PF13439"/>
    </source>
</evidence>
<protein>
    <recommendedName>
        <fullName evidence="6">Glycosyl transferase group 1</fullName>
    </recommendedName>
</protein>
<evidence type="ECO:0000313" key="4">
    <source>
        <dbReference type="EMBL" id="KAL2288446.1"/>
    </source>
</evidence>
<dbReference type="InterPro" id="IPR028098">
    <property type="entry name" value="Glyco_trans_4-like_N"/>
</dbReference>
<comment type="caution">
    <text evidence="4">The sequence shown here is derived from an EMBL/GenBank/DDBJ whole genome shotgun (WGS) entry which is preliminary data.</text>
</comment>
<dbReference type="Pfam" id="PF00534">
    <property type="entry name" value="Glycos_transf_1"/>
    <property type="match status" value="1"/>
</dbReference>
<dbReference type="InterPro" id="IPR001296">
    <property type="entry name" value="Glyco_trans_1"/>
</dbReference>
<organism evidence="4 5">
    <name type="scientific">Diaporthe vaccinii</name>
    <dbReference type="NCBI Taxonomy" id="105482"/>
    <lineage>
        <taxon>Eukaryota</taxon>
        <taxon>Fungi</taxon>
        <taxon>Dikarya</taxon>
        <taxon>Ascomycota</taxon>
        <taxon>Pezizomycotina</taxon>
        <taxon>Sordariomycetes</taxon>
        <taxon>Sordariomycetidae</taxon>
        <taxon>Diaporthales</taxon>
        <taxon>Diaporthaceae</taxon>
        <taxon>Diaporthe</taxon>
        <taxon>Diaporthe eres species complex</taxon>
    </lineage>
</organism>
<evidence type="ECO:0000313" key="5">
    <source>
        <dbReference type="Proteomes" id="UP001600888"/>
    </source>
</evidence>
<evidence type="ECO:0000256" key="1">
    <source>
        <dbReference type="ARBA" id="ARBA00022676"/>
    </source>
</evidence>
<dbReference type="Proteomes" id="UP001600888">
    <property type="component" value="Unassembled WGS sequence"/>
</dbReference>
<dbReference type="SUPFAM" id="SSF53756">
    <property type="entry name" value="UDP-Glycosyltransferase/glycogen phosphorylase"/>
    <property type="match status" value="1"/>
</dbReference>
<dbReference type="CDD" id="cd03814">
    <property type="entry name" value="GT4-like"/>
    <property type="match status" value="1"/>
</dbReference>
<dbReference type="PANTHER" id="PTHR45947">
    <property type="entry name" value="SULFOQUINOVOSYL TRANSFERASE SQD2"/>
    <property type="match status" value="1"/>
</dbReference>
<gene>
    <name evidence="4" type="ORF">FJTKL_03827</name>
</gene>
<dbReference type="EMBL" id="JBAWTH010000016">
    <property type="protein sequence ID" value="KAL2288446.1"/>
    <property type="molecule type" value="Genomic_DNA"/>
</dbReference>
<accession>A0ABR4F1P3</accession>
<dbReference type="Gene3D" id="3.40.50.2000">
    <property type="entry name" value="Glycogen Phosphorylase B"/>
    <property type="match status" value="2"/>
</dbReference>
<keyword evidence="1" id="KW-0808">Transferase</keyword>
<name>A0ABR4F1P3_9PEZI</name>